<gene>
    <name evidence="1" type="ORF">SDC9_79432</name>
</gene>
<reference evidence="1" key="1">
    <citation type="submission" date="2019-08" db="EMBL/GenBank/DDBJ databases">
        <authorList>
            <person name="Kucharzyk K."/>
            <person name="Murdoch R.W."/>
            <person name="Higgins S."/>
            <person name="Loffler F."/>
        </authorList>
    </citation>
    <scope>NUCLEOTIDE SEQUENCE</scope>
</reference>
<name>A0A644YWE7_9ZZZZ</name>
<evidence type="ECO:0000313" key="1">
    <source>
        <dbReference type="EMBL" id="MPM32866.1"/>
    </source>
</evidence>
<organism evidence="1">
    <name type="scientific">bioreactor metagenome</name>
    <dbReference type="NCBI Taxonomy" id="1076179"/>
    <lineage>
        <taxon>unclassified sequences</taxon>
        <taxon>metagenomes</taxon>
        <taxon>ecological metagenomes</taxon>
    </lineage>
</organism>
<dbReference type="EMBL" id="VSSQ01006486">
    <property type="protein sequence ID" value="MPM32866.1"/>
    <property type="molecule type" value="Genomic_DNA"/>
</dbReference>
<sequence>MNCIDYYKQMGVDLTHLPINERNAIASFFLENMVFSKEEIEEIFRDNLEKRE</sequence>
<dbReference type="AlphaFoldDB" id="A0A644YWE7"/>
<proteinExistence type="predicted"/>
<accession>A0A644YWE7</accession>
<comment type="caution">
    <text evidence="1">The sequence shown here is derived from an EMBL/GenBank/DDBJ whole genome shotgun (WGS) entry which is preliminary data.</text>
</comment>
<protein>
    <submittedName>
        <fullName evidence="1">Uncharacterized protein</fullName>
    </submittedName>
</protein>